<keyword evidence="1" id="KW-0732">Signal</keyword>
<evidence type="ECO:0000256" key="2">
    <source>
        <dbReference type="ARBA" id="ARBA00022737"/>
    </source>
</evidence>
<reference evidence="6 7" key="1">
    <citation type="submission" date="2016-11" db="EMBL/GenBank/DDBJ databases">
        <authorList>
            <person name="Jaros S."/>
            <person name="Januszkiewicz K."/>
            <person name="Wedrychowicz H."/>
        </authorList>
    </citation>
    <scope>NUCLEOTIDE SEQUENCE [LARGE SCALE GENOMIC DNA]</scope>
    <source>
        <strain evidence="6 7">DSM 27406</strain>
    </source>
</reference>
<dbReference type="GO" id="GO:0016020">
    <property type="term" value="C:membrane"/>
    <property type="evidence" value="ECO:0007669"/>
    <property type="project" value="InterPro"/>
</dbReference>
<dbReference type="Pfam" id="PF03160">
    <property type="entry name" value="Calx-beta"/>
    <property type="match status" value="5"/>
</dbReference>
<accession>A0A1M6V092</accession>
<feature type="domain" description="Calx-beta" evidence="5">
    <location>
        <begin position="3163"/>
        <end position="3276"/>
    </location>
</feature>
<evidence type="ECO:0000313" key="6">
    <source>
        <dbReference type="EMBL" id="SHK74873.1"/>
    </source>
</evidence>
<name>A0A1M6V092_9BACT</name>
<evidence type="ECO:0000256" key="4">
    <source>
        <dbReference type="ARBA" id="ARBA00023065"/>
    </source>
</evidence>
<dbReference type="InterPro" id="IPR038081">
    <property type="entry name" value="CalX-like_sf"/>
</dbReference>
<dbReference type="InterPro" id="IPR028974">
    <property type="entry name" value="TSP_type-3_rpt"/>
</dbReference>
<dbReference type="Pfam" id="PF13585">
    <property type="entry name" value="CHU_C"/>
    <property type="match status" value="1"/>
</dbReference>
<gene>
    <name evidence="6" type="ORF">SAMN05444266_10114</name>
</gene>
<dbReference type="InterPro" id="IPR051171">
    <property type="entry name" value="CaCA"/>
</dbReference>
<feature type="domain" description="Calx-beta" evidence="5">
    <location>
        <begin position="2933"/>
        <end position="3024"/>
    </location>
</feature>
<dbReference type="OrthoDB" id="599434at2"/>
<dbReference type="Proteomes" id="UP000184420">
    <property type="component" value="Unassembled WGS sequence"/>
</dbReference>
<dbReference type="SUPFAM" id="SSF103647">
    <property type="entry name" value="TSP type-3 repeat"/>
    <property type="match status" value="1"/>
</dbReference>
<keyword evidence="4" id="KW-0813">Transport</keyword>
<dbReference type="GO" id="GO:0005432">
    <property type="term" value="F:calcium:sodium antiporter activity"/>
    <property type="evidence" value="ECO:0007669"/>
    <property type="project" value="TreeGrafter"/>
</dbReference>
<dbReference type="EMBL" id="FRBL01000001">
    <property type="protein sequence ID" value="SHK74873.1"/>
    <property type="molecule type" value="Genomic_DNA"/>
</dbReference>
<organism evidence="6 7">
    <name type="scientific">Chitinophaga jiangningensis</name>
    <dbReference type="NCBI Taxonomy" id="1419482"/>
    <lineage>
        <taxon>Bacteria</taxon>
        <taxon>Pseudomonadati</taxon>
        <taxon>Bacteroidota</taxon>
        <taxon>Chitinophagia</taxon>
        <taxon>Chitinophagales</taxon>
        <taxon>Chitinophagaceae</taxon>
        <taxon>Chitinophaga</taxon>
    </lineage>
</organism>
<dbReference type="GO" id="GO:0007154">
    <property type="term" value="P:cell communication"/>
    <property type="evidence" value="ECO:0007669"/>
    <property type="project" value="InterPro"/>
</dbReference>
<keyword evidence="7" id="KW-1185">Reference proteome</keyword>
<sequence>MLVLSYPTKVSKTAMLQRLAFAMRKVLLIAILLLPAFAAVSQQVVINPSGGNTATDGLRITIGPDGKINVYRNGRAETGTNPDTGNKGIWTFWKGLFWNGGVPGPVNYTPNNITVTDVMGDGTPANPYKVAIFSKIDYVYSVARTAYIRTVISYEAPKKYFTYNVTIYGTDFTRVSPFLYITEFAALQDNIGAPEQQNNLNTRGFYQVGQSYTNTSGTSATINTLPGIVRFTDDFGGYPQSNNGDYAHVYRLKDNESFHSVSLGLYATTTSVDASTGALNNDVNNGTGVLRGMAVGIKMPETGPTTNRWASGSVLRIGYDDTRDMLATSTVKEPMTDVSGLNSSPVTVEFTATALSQSEGNTTAPATNLKIRVSGGNLTAPAYIKFAAAAADAGEQHPAIEGVDYTYDHAGFWIPAADYKTSPKDITVDIVKILGNTKLEYARNLNFQLLPAVDPLVVLGTKTLTKYTILDDEPSDITASVTSASVAEGNDATIHVKLPDNVNASEQITVTATVNNTGATHPATEGTDFPAIAVAHIEPGQNGTDLILHALPDQIIEYDELVKINISAVVMGNTKTTNQDITIKDGTKLIPANTAITFSTIPNSDLYEGYEGTLAFSLPAGVTTDVPITLSLAGITGTAKPADYSIGAPLAINSGNSGSTTLNLTDDNLVEKTETMILGGTATDADGYSGYTVTAHTINILDSEYPLPGPVTVYLDKSAIKEGEATGATYRVALPAGLAAGYDMSFVLTPGTGTTAGTDRYTMPATVTISENATGSLPGNGKIIATSNTILGDDAILYLSLASGDANIPVPAAQQLNIQDDTRTTSPGSNVLTITPVKATLNEGEDTKFTLALPNNITSTQPIQVTLTVDASSTANPGGDYTLHSTTLTLPAGSTSITTADPVVTAALDKIIEGTETLVITATADNNITVAGPVTISINDITRNDAANLQLTISTTATATQLKEGFTAPYTIALPTGVTAEVDLTVTLKPNTAITNPAGSLDYQYNPATFTMQGNSKAFQLELLPDDLLEGPEELVIDATVSDANGTAYTVTGQTISILDADYPPAAVNLHTSKTNVKEGETPGTEFWLELPDGLTADYPLTFSIAKAAGTTAVDGTYAFENTTLTIAKGAQTSNHIHITADANKVLNDDKVLYIAATCTSDAAITTAAPLKLDVLDDTRNVYPGSDVITITTTATTLAENSAATFTISLPAGFTSATDIQVPVAATTGTAAATDFTFAGNVLTLPATNTSIPVADVTVTANTDLILENDEVFTVQASAVAGYNLATTTWAYTITDETRKDANNLKLHFEIPAAADLKEGSNGKVRLSLPTGITTEVPLYFTMKPNTGAASIADYTLTFPADNFTGNNIEGDLVIPQDGLMEGNEDVVLNADITDHTASVFTVTSTLFNIIDHDYPPVNPVIYHLSKTTIAEGDVDGAEFWVELPDNISAGSNLSFAIAPGAATTALSTGYVLPGTVTIPAGAKVSDKIKITAGANLVLNDPAALYIKATCADPVISSPADVKLDITDNTRITSPGSDIITITPVKATLKEGEATAFSIALPANITSAIPVSVDMGAVAGTATAADYSFSGTTLTLPAATNNTIPADVTLTATPDLVLENDEQLQVTAQTVAGYTLSTASWNMTITDETRIDPANRVISFTTPAAGLLTEGYAGKVNISLPSGVTTQVPITITFKPNTGAATAADYTLTFAAGSFTGNNADADLDLKLDGLMEGNEEVVVDATATDGTSSVFTVVPHTFTIIDKDYPPVNPVILHLDKTAIKENEAPGAAFWIELPDGATAGRQFTFNLAAAASSTATADRYNLPASVTIESGKQTSDPVYITANTNKVLDDDAVLNISATCTDVNITAPAPVKLDIQDNTRVTSPNSDVVTITAVTAPLTEGNATKLNISLPTDITSAKDIVVTLGVNSAQAAATDYSLLAATITLPAATNATNTPADVLAATADNIIENDEQVTITGNAGPGFTVSDYTLTINDATRRDAGNRIITVSPASTVQLHEGNAQSYTFSLPAGITTEIPISLNFTTSGTATPGTGNDYTIAATAAITSGSEVVVPLTVLTDDLVEGTETIAIHTSGTDNTGNAYTVSGINAEIIDAQYPVTLELTATPDHILEGFTSAVSVKLPNNWRAAENMTITINKGASSTLDAAEHGPLPATLVIPKNGNAAIAVDILAKSNDMLGDGGTIVLEGASADNNITITPVTITVQDSTIKRPGSNILNITSNKATLNEGEQASLTVALGGTMTSRSDIIVTLGRKAASTAGTGDLQFATATATLKAGDHSVTFPNFFTGVTDQILELNEQFIVTGESGEFSIADLPFTINDVTRTIPANLVFSITPSKAGQLLEGDDVQLQVNLPAGVTTEVPVTVTMNVSGAATADDYTLPATFIYNKDTTLALHINTDELVEGNETLNIGISATDGISNYTNTPAAFNIKDAQYPARIILEAIPAQINEGSAGTSLTARFENNWKAGSDYVVTLQKDAANSAADSDHAALPANITITKGQNTGTAAATVTATSDLILEDDEDILINGVCNDANLPVDATRVTILDRTHDDPATGRIYMSRVTPGPNVVEGHSYTVNVSLAPNVTSSKDITVSLNVSGNSTAAVSDVNGLPTTITIPAGATDYAFAFTALTDNIIERPELYRIVATPVNYNGMKGDSIDVTIVDATSADPLNLRVKLALDSTSLMEGNSSKLTLSFVTPNIIAGEDLVVAIAPDAASTADAADYTGLPAQLIIPAGDPSATYTLTATADKIIEGTEQLLLKGSIPSSYFTYQLEQPKVLTIQEAVPTTVQLLKKNDASEPATTGAYTVKLPLDYTAAADVNVTLFIGSVPGATNIGSVANTVTIPVGANSADVLVNVIDNAVIEGDEILPAALKAASMNRGNGIFPYTVNTLDTVKMIIHDDESAATGAKATARTMLVEKVKDAAEPAVQGAFKVRFTDQQLTAVKDVQVNYTVGGTAVADSRYKKLSGTVTIPAGSSSATINVDPIDNNIVEGDGTVSLQIKDINSSMTGVTWPVAGQTAPEVIIADNDTLVVNLSTTVTTAAEGSPVQFTLKSPSRAAIAVPVRIQVSQDAVRTFTASEGQINGNILTVNLPAMQSEHTFTITASDDAVNDDNGFLHTTLLPYAGTNSTPLYVTGAATTANVIITDNDPLVLSFADTKFSVKEGDKGEHNRLRFVVTLSNKSSRAVTVKFDTEAATEGVSYPFFDFKATPGEDYDMTVHELVIPPFSSEGEFFVDIIGDTTFEQNETFILKMLSATANAATNLPTIGEPAKTTGIILNDDPMCGECDTDGDGLTNAQEDINKNGDPFDDDTDGDGIPNFLDLDSDGDGVPDSVERWTTDGRQLSDNEGKIRVHPALSPNNDGQGNDFMYIENIEKYPTNQVVIFNRWGGTVYKTNNYNNKSNNFRGKSNTGGASGSDVPDGSYFYNIQIWVDGKVESKTGFIVIKR</sequence>
<evidence type="ECO:0000256" key="3">
    <source>
        <dbReference type="ARBA" id="ARBA00022837"/>
    </source>
</evidence>
<keyword evidence="4" id="KW-0406">Ion transport</keyword>
<evidence type="ECO:0000313" key="7">
    <source>
        <dbReference type="Proteomes" id="UP000184420"/>
    </source>
</evidence>
<dbReference type="PANTHER" id="PTHR11878:SF65">
    <property type="entry name" value="NA_CA-EXCHANGE PROTEIN, ISOFORM G"/>
    <property type="match status" value="1"/>
</dbReference>
<dbReference type="SMART" id="SM00237">
    <property type="entry name" value="Calx_beta"/>
    <property type="match status" value="2"/>
</dbReference>
<dbReference type="GO" id="GO:0005509">
    <property type="term" value="F:calcium ion binding"/>
    <property type="evidence" value="ECO:0007669"/>
    <property type="project" value="InterPro"/>
</dbReference>
<evidence type="ECO:0000256" key="1">
    <source>
        <dbReference type="ARBA" id="ARBA00022729"/>
    </source>
</evidence>
<dbReference type="STRING" id="1419482.SAMN05444266_10114"/>
<dbReference type="SUPFAM" id="SSF141072">
    <property type="entry name" value="CalX-like"/>
    <property type="match status" value="9"/>
</dbReference>
<keyword evidence="3" id="KW-0106">Calcium</keyword>
<dbReference type="InterPro" id="IPR003644">
    <property type="entry name" value="Calx_beta"/>
</dbReference>
<protein>
    <submittedName>
        <fullName evidence="6">Gliding motility-associated C-terminal domain-containing protein</fullName>
    </submittedName>
</protein>
<dbReference type="Gene3D" id="2.60.40.2030">
    <property type="match status" value="8"/>
</dbReference>
<keyword evidence="2" id="KW-0677">Repeat</keyword>
<dbReference type="PANTHER" id="PTHR11878">
    <property type="entry name" value="SODIUM/CALCIUM EXCHANGER"/>
    <property type="match status" value="1"/>
</dbReference>
<proteinExistence type="predicted"/>
<evidence type="ECO:0000259" key="5">
    <source>
        <dbReference type="SMART" id="SM00237"/>
    </source>
</evidence>
<dbReference type="GO" id="GO:0098703">
    <property type="term" value="P:calcium ion import across plasma membrane"/>
    <property type="evidence" value="ECO:0007669"/>
    <property type="project" value="TreeGrafter"/>
</dbReference>